<keyword evidence="1" id="KW-0479">Metal-binding</keyword>
<dbReference type="Proteomes" id="UP001161247">
    <property type="component" value="Chromosome 7"/>
</dbReference>
<keyword evidence="7 8" id="KW-0539">Nucleus</keyword>
<evidence type="ECO:0000256" key="8">
    <source>
        <dbReference type="PROSITE-ProRule" id="PRU00071"/>
    </source>
</evidence>
<evidence type="ECO:0000313" key="12">
    <source>
        <dbReference type="Proteomes" id="UP001161247"/>
    </source>
</evidence>
<feature type="compositionally biased region" description="Basic and acidic residues" evidence="9">
    <location>
        <begin position="54"/>
        <end position="65"/>
    </location>
</feature>
<dbReference type="PANTHER" id="PTHR31089:SF1">
    <property type="entry name" value="CYCLIC DOF FACTOR 3"/>
    <property type="match status" value="1"/>
</dbReference>
<feature type="compositionally biased region" description="Basic and acidic residues" evidence="9">
    <location>
        <begin position="412"/>
        <end position="435"/>
    </location>
</feature>
<evidence type="ECO:0000256" key="1">
    <source>
        <dbReference type="ARBA" id="ARBA00022723"/>
    </source>
</evidence>
<evidence type="ECO:0000259" key="10">
    <source>
        <dbReference type="PROSITE" id="PS50884"/>
    </source>
</evidence>
<dbReference type="PROSITE" id="PS50884">
    <property type="entry name" value="ZF_DOF_2"/>
    <property type="match status" value="1"/>
</dbReference>
<keyword evidence="12" id="KW-1185">Reference proteome</keyword>
<keyword evidence="4" id="KW-0805">Transcription regulation</keyword>
<dbReference type="GO" id="GO:0008270">
    <property type="term" value="F:zinc ion binding"/>
    <property type="evidence" value="ECO:0007669"/>
    <property type="project" value="UniProtKB-KW"/>
</dbReference>
<dbReference type="GO" id="GO:0003700">
    <property type="term" value="F:DNA-binding transcription factor activity"/>
    <property type="evidence" value="ECO:0007669"/>
    <property type="project" value="InterPro"/>
</dbReference>
<keyword evidence="5 8" id="KW-0238">DNA-binding</keyword>
<evidence type="ECO:0000256" key="9">
    <source>
        <dbReference type="SAM" id="MobiDB-lite"/>
    </source>
</evidence>
<dbReference type="PROSITE" id="PS01361">
    <property type="entry name" value="ZF_DOF_1"/>
    <property type="match status" value="1"/>
</dbReference>
<sequence length="514" mass="55933">MMQLKDPEIKLFGKKIAFPENGRIQVVAFSGEDYSDDSGGAGAFYCGENVSGSESDHSKVSRVEESEAEDDKEIQNQELADKDCSTREVSKIRPQVEDQHPVPAEFPNSKASSDSDESSNTTTMDEDSPRKEGSLKAENDQSDSSNPQQKTLKKPDKILPCPRCDSMDTKFCYYNNYNINQPRHFCKSCQRYWTAGGTMRNVPVGAGRRKNKNSASHCRHITISEALQAARIDAPNGFHHLNFKHNGTVLSFGSGSPICDSMNSLQHLSEKKAPIASQNGFHRHDPIPISSVSCKRAENGDDCSSGSSVTTSKSAVEGARTGLQEPVMQQINGYASPVPCIPGVPWPFPWNSAVPLPGIYPSGYPMPFYPAPFWNCGVPAGAWSIPWVPPLSPAAIQKNSGSGSNSPTLGKHSRDGELLKPDNPQDKESPLEKNSESSVLVPKILRVDDPDEAAKSSIWTTLGINYDSNRREGLFKALQPKGKGDEKKHLGATSPVLQANPAALSRSINFQESA</sequence>
<proteinExistence type="predicted"/>
<evidence type="ECO:0000256" key="2">
    <source>
        <dbReference type="ARBA" id="ARBA00022771"/>
    </source>
</evidence>
<feature type="compositionally biased region" description="Basic and acidic residues" evidence="9">
    <location>
        <begin position="73"/>
        <end position="100"/>
    </location>
</feature>
<comment type="subcellular location">
    <subcellularLocation>
        <location evidence="8">Nucleus</location>
    </subcellularLocation>
</comment>
<name>A0AAV1DWD1_OLDCO</name>
<evidence type="ECO:0000313" key="11">
    <source>
        <dbReference type="EMBL" id="CAI9112137.1"/>
    </source>
</evidence>
<evidence type="ECO:0000256" key="6">
    <source>
        <dbReference type="ARBA" id="ARBA00023163"/>
    </source>
</evidence>
<organism evidence="11 12">
    <name type="scientific">Oldenlandia corymbosa var. corymbosa</name>
    <dbReference type="NCBI Taxonomy" id="529605"/>
    <lineage>
        <taxon>Eukaryota</taxon>
        <taxon>Viridiplantae</taxon>
        <taxon>Streptophyta</taxon>
        <taxon>Embryophyta</taxon>
        <taxon>Tracheophyta</taxon>
        <taxon>Spermatophyta</taxon>
        <taxon>Magnoliopsida</taxon>
        <taxon>eudicotyledons</taxon>
        <taxon>Gunneridae</taxon>
        <taxon>Pentapetalae</taxon>
        <taxon>asterids</taxon>
        <taxon>lamiids</taxon>
        <taxon>Gentianales</taxon>
        <taxon>Rubiaceae</taxon>
        <taxon>Rubioideae</taxon>
        <taxon>Spermacoceae</taxon>
        <taxon>Hedyotis-Oldenlandia complex</taxon>
        <taxon>Oldenlandia</taxon>
    </lineage>
</organism>
<keyword evidence="3" id="KW-0862">Zinc</keyword>
<dbReference type="GO" id="GO:0005634">
    <property type="term" value="C:nucleus"/>
    <property type="evidence" value="ECO:0007669"/>
    <property type="project" value="UniProtKB-SubCell"/>
</dbReference>
<feature type="compositionally biased region" description="Basic and acidic residues" evidence="9">
    <location>
        <begin position="127"/>
        <end position="139"/>
    </location>
</feature>
<feature type="domain" description="Dof-type" evidence="10">
    <location>
        <begin position="159"/>
        <end position="213"/>
    </location>
</feature>
<evidence type="ECO:0000256" key="5">
    <source>
        <dbReference type="ARBA" id="ARBA00023125"/>
    </source>
</evidence>
<dbReference type="GO" id="GO:0003677">
    <property type="term" value="F:DNA binding"/>
    <property type="evidence" value="ECO:0007669"/>
    <property type="project" value="UniProtKB-UniRule"/>
</dbReference>
<evidence type="ECO:0000256" key="4">
    <source>
        <dbReference type="ARBA" id="ARBA00023015"/>
    </source>
</evidence>
<gene>
    <name evidence="11" type="ORF">OLC1_LOCUS19386</name>
</gene>
<accession>A0AAV1DWD1</accession>
<dbReference type="InterPro" id="IPR003851">
    <property type="entry name" value="Znf_Dof"/>
</dbReference>
<keyword evidence="6" id="KW-0804">Transcription</keyword>
<keyword evidence="2 8" id="KW-0863">Zinc-finger</keyword>
<protein>
    <submittedName>
        <fullName evidence="11">OLC1v1012527C1</fullName>
    </submittedName>
</protein>
<dbReference type="InterPro" id="IPR045174">
    <property type="entry name" value="Dof"/>
</dbReference>
<evidence type="ECO:0000256" key="3">
    <source>
        <dbReference type="ARBA" id="ARBA00022833"/>
    </source>
</evidence>
<feature type="compositionally biased region" description="Polar residues" evidence="9">
    <location>
        <begin position="397"/>
        <end position="408"/>
    </location>
</feature>
<feature type="region of interest" description="Disordered" evidence="9">
    <location>
        <begin position="37"/>
        <end position="159"/>
    </location>
</feature>
<feature type="region of interest" description="Disordered" evidence="9">
    <location>
        <begin position="396"/>
        <end position="438"/>
    </location>
</feature>
<dbReference type="EMBL" id="OX459124">
    <property type="protein sequence ID" value="CAI9112137.1"/>
    <property type="molecule type" value="Genomic_DNA"/>
</dbReference>
<dbReference type="Pfam" id="PF02701">
    <property type="entry name" value="Zn_ribbon_Dof"/>
    <property type="match status" value="1"/>
</dbReference>
<evidence type="ECO:0000256" key="7">
    <source>
        <dbReference type="ARBA" id="ARBA00023242"/>
    </source>
</evidence>
<dbReference type="AlphaFoldDB" id="A0AAV1DWD1"/>
<reference evidence="11" key="1">
    <citation type="submission" date="2023-03" db="EMBL/GenBank/DDBJ databases">
        <authorList>
            <person name="Julca I."/>
        </authorList>
    </citation>
    <scope>NUCLEOTIDE SEQUENCE</scope>
</reference>
<dbReference type="PANTHER" id="PTHR31089">
    <property type="entry name" value="CYCLIC DOF FACTOR 2"/>
    <property type="match status" value="1"/>
</dbReference>